<dbReference type="PANTHER" id="PTHR11552">
    <property type="entry name" value="GLUCOSE-METHANOL-CHOLINE GMC OXIDOREDUCTASE"/>
    <property type="match status" value="1"/>
</dbReference>
<comment type="cofactor">
    <cofactor evidence="2">
        <name>FAD</name>
        <dbReference type="ChEBI" id="CHEBI:57692"/>
    </cofactor>
</comment>
<feature type="domain" description="Glucose-methanol-choline oxidoreductase N-terminal" evidence="4">
    <location>
        <begin position="301"/>
        <end position="315"/>
    </location>
</feature>
<dbReference type="EMBL" id="MU006362">
    <property type="protein sequence ID" value="KAF2844836.1"/>
    <property type="molecule type" value="Genomic_DNA"/>
</dbReference>
<feature type="binding site" evidence="2">
    <location>
        <position position="115"/>
    </location>
    <ligand>
        <name>FAD</name>
        <dbReference type="ChEBI" id="CHEBI:57692"/>
    </ligand>
</feature>
<dbReference type="SUPFAM" id="SSF51905">
    <property type="entry name" value="FAD/NAD(P)-binding domain"/>
    <property type="match status" value="1"/>
</dbReference>
<dbReference type="GO" id="GO:0016614">
    <property type="term" value="F:oxidoreductase activity, acting on CH-OH group of donors"/>
    <property type="evidence" value="ECO:0007669"/>
    <property type="project" value="InterPro"/>
</dbReference>
<feature type="chain" id="PRO_5025631681" evidence="3">
    <location>
        <begin position="19"/>
        <end position="619"/>
    </location>
</feature>
<organism evidence="5 6">
    <name type="scientific">Plenodomus tracheiphilus IPT5</name>
    <dbReference type="NCBI Taxonomy" id="1408161"/>
    <lineage>
        <taxon>Eukaryota</taxon>
        <taxon>Fungi</taxon>
        <taxon>Dikarya</taxon>
        <taxon>Ascomycota</taxon>
        <taxon>Pezizomycotina</taxon>
        <taxon>Dothideomycetes</taxon>
        <taxon>Pleosporomycetidae</taxon>
        <taxon>Pleosporales</taxon>
        <taxon>Pleosporineae</taxon>
        <taxon>Leptosphaeriaceae</taxon>
        <taxon>Plenodomus</taxon>
    </lineage>
</organism>
<dbReference type="PROSITE" id="PS00624">
    <property type="entry name" value="GMC_OXRED_2"/>
    <property type="match status" value="1"/>
</dbReference>
<feature type="signal peptide" evidence="3">
    <location>
        <begin position="1"/>
        <end position="18"/>
    </location>
</feature>
<keyword evidence="3" id="KW-0732">Signal</keyword>
<dbReference type="PANTHER" id="PTHR11552:SF115">
    <property type="entry name" value="DEHYDROGENASE XPTC-RELATED"/>
    <property type="match status" value="1"/>
</dbReference>
<dbReference type="SUPFAM" id="SSF54373">
    <property type="entry name" value="FAD-linked reductases, C-terminal domain"/>
    <property type="match status" value="1"/>
</dbReference>
<keyword evidence="2" id="KW-0285">Flavoprotein</keyword>
<dbReference type="OrthoDB" id="269227at2759"/>
<sequence>MVSFCTLILSFGLSFVEGLVLPPYASHVSAGAVQSANYDFVVVGGGPAGLVLADRLTEDPQITVLVIEAGRFDQGEDGVRVPGAWNPVPYFWPGLVTEPLTALNGRTEQVVVGKVVGGGTTINAMNVLRATKADYSAWVSLGNNGWGWEDILPFFKKGENFNPPDPAFAAASNISWDDSIRGHGGPLQYGYANYSYPGSGRWWSAAKSTGMKPVQDPSSGVNAGLFWVPTVLDPKTQTRCSARVAHYDRVSSRSNYHILVEHQVAKILFNGTRAVGVQYLGSSGRNTSTVFVSKEIIVAAGAIHTPQILQLSGVGPEPVLESLGIPIVAKLPGVGTNFQDHASISVQYNFSNLITPNAGSMATNATFAAEQRARYDNHQSSALTVVRGLGSTFGTLSFMDLTNVSSSVIRDAKNRDAAASLPANEDRTVIAGYKAQRNILIQQLQNPDMAVSITAWDTFSSVMVAVLKPFSRGKITIKSTDVRMEPGLDYRTATDPSDLPIITATLRRLRQIMSAPDMAAMGTVEAAPLGAHIQSDEEFETTLRDSLAVSSAHQCCSAPMMPLELGGVVDPEHRVYGVSGLRIADVSTFPMAVSGGPTANVYAVAEKVADIVKKTYRFA</sequence>
<dbReference type="InterPro" id="IPR000172">
    <property type="entry name" value="GMC_OxRdtase_N"/>
</dbReference>
<keyword evidence="2" id="KW-0274">FAD</keyword>
<evidence type="ECO:0000256" key="1">
    <source>
        <dbReference type="ARBA" id="ARBA00010790"/>
    </source>
</evidence>
<evidence type="ECO:0000259" key="4">
    <source>
        <dbReference type="PROSITE" id="PS00624"/>
    </source>
</evidence>
<dbReference type="AlphaFoldDB" id="A0A6A7ANK6"/>
<dbReference type="GO" id="GO:0050660">
    <property type="term" value="F:flavin adenine dinucleotide binding"/>
    <property type="evidence" value="ECO:0007669"/>
    <property type="project" value="InterPro"/>
</dbReference>
<protein>
    <submittedName>
        <fullName evidence="5">GMC oxidoreductase</fullName>
    </submittedName>
</protein>
<proteinExistence type="inferred from homology"/>
<dbReference type="PIRSF" id="PIRSF000137">
    <property type="entry name" value="Alcohol_oxidase"/>
    <property type="match status" value="1"/>
</dbReference>
<name>A0A6A7ANK6_9PLEO</name>
<comment type="similarity">
    <text evidence="1">Belongs to the GMC oxidoreductase family.</text>
</comment>
<accession>A0A6A7ANK6</accession>
<reference evidence="5" key="1">
    <citation type="submission" date="2020-01" db="EMBL/GenBank/DDBJ databases">
        <authorList>
            <consortium name="DOE Joint Genome Institute"/>
            <person name="Haridas S."/>
            <person name="Albert R."/>
            <person name="Binder M."/>
            <person name="Bloem J."/>
            <person name="Labutti K."/>
            <person name="Salamov A."/>
            <person name="Andreopoulos B."/>
            <person name="Baker S.E."/>
            <person name="Barry K."/>
            <person name="Bills G."/>
            <person name="Bluhm B.H."/>
            <person name="Cannon C."/>
            <person name="Castanera R."/>
            <person name="Culley D.E."/>
            <person name="Daum C."/>
            <person name="Ezra D."/>
            <person name="Gonzalez J.B."/>
            <person name="Henrissat B."/>
            <person name="Kuo A."/>
            <person name="Liang C."/>
            <person name="Lipzen A."/>
            <person name="Lutzoni F."/>
            <person name="Magnuson J."/>
            <person name="Mondo S."/>
            <person name="Nolan M."/>
            <person name="Ohm R."/>
            <person name="Pangilinan J."/>
            <person name="Park H.-J."/>
            <person name="Ramirez L."/>
            <person name="Alfaro M."/>
            <person name="Sun H."/>
            <person name="Tritt A."/>
            <person name="Yoshinaga Y."/>
            <person name="Zwiers L.-H."/>
            <person name="Turgeon B.G."/>
            <person name="Goodwin S.B."/>
            <person name="Spatafora J.W."/>
            <person name="Crous P.W."/>
            <person name="Grigoriev I.V."/>
        </authorList>
    </citation>
    <scope>NUCLEOTIDE SEQUENCE</scope>
    <source>
        <strain evidence="5">IPT5</strain>
    </source>
</reference>
<dbReference type="Gene3D" id="3.30.560.10">
    <property type="entry name" value="Glucose Oxidase, domain 3"/>
    <property type="match status" value="1"/>
</dbReference>
<gene>
    <name evidence="5" type="ORF">T440DRAFT_546971</name>
</gene>
<evidence type="ECO:0000313" key="6">
    <source>
        <dbReference type="Proteomes" id="UP000799423"/>
    </source>
</evidence>
<keyword evidence="6" id="KW-1185">Reference proteome</keyword>
<dbReference type="GO" id="GO:0044550">
    <property type="term" value="P:secondary metabolite biosynthetic process"/>
    <property type="evidence" value="ECO:0007669"/>
    <property type="project" value="TreeGrafter"/>
</dbReference>
<dbReference type="InterPro" id="IPR007867">
    <property type="entry name" value="GMC_OxRtase_C"/>
</dbReference>
<evidence type="ECO:0000313" key="5">
    <source>
        <dbReference type="EMBL" id="KAF2844836.1"/>
    </source>
</evidence>
<dbReference type="InterPro" id="IPR012132">
    <property type="entry name" value="GMC_OxRdtase"/>
</dbReference>
<dbReference type="Pfam" id="PF00732">
    <property type="entry name" value="GMC_oxred_N"/>
    <property type="match status" value="1"/>
</dbReference>
<evidence type="ECO:0000256" key="2">
    <source>
        <dbReference type="PIRSR" id="PIRSR000137-2"/>
    </source>
</evidence>
<dbReference type="InterPro" id="IPR036188">
    <property type="entry name" value="FAD/NAD-bd_sf"/>
</dbReference>
<feature type="binding site" evidence="2">
    <location>
        <position position="264"/>
    </location>
    <ligand>
        <name>FAD</name>
        <dbReference type="ChEBI" id="CHEBI:57692"/>
    </ligand>
</feature>
<dbReference type="Pfam" id="PF05199">
    <property type="entry name" value="GMC_oxred_C"/>
    <property type="match status" value="1"/>
</dbReference>
<evidence type="ECO:0000256" key="3">
    <source>
        <dbReference type="SAM" id="SignalP"/>
    </source>
</evidence>
<dbReference type="Proteomes" id="UP000799423">
    <property type="component" value="Unassembled WGS sequence"/>
</dbReference>
<dbReference type="Gene3D" id="3.50.50.60">
    <property type="entry name" value="FAD/NAD(P)-binding domain"/>
    <property type="match status" value="1"/>
</dbReference>